<evidence type="ECO:0000313" key="1">
    <source>
        <dbReference type="EMBL" id="QQA03364.1"/>
    </source>
</evidence>
<dbReference type="EMBL" id="MT162142">
    <property type="protein sequence ID" value="QQA03364.1"/>
    <property type="molecule type" value="Genomic_DNA"/>
</dbReference>
<proteinExistence type="predicted"/>
<dbReference type="GO" id="GO:0008473">
    <property type="term" value="F:ornithine cyclodeaminase activity"/>
    <property type="evidence" value="ECO:0007669"/>
    <property type="project" value="UniProtKB-EC"/>
</dbReference>
<protein>
    <submittedName>
        <fullName evidence="1">Ornithine cyclodeaminase</fullName>
        <ecNumber evidence="1">4.3.1.12</ecNumber>
    </submittedName>
</protein>
<sequence>MQPREWLMLSMYILVQAPVLTGLSKNQTGSLTTNNKRGRGDCILSHKKHLQHEFYRIDFIKNEIHSPIKGFYMKDMKAVVVFTGKDLNIMRTEGGSGYWHARTDRLNDADYLIAVRNRRETWAVKDLEHGTAFLIAKITGCFKSPDYDDRNVITFDEYAEIHTPKAWKMLTDGQRYPVAYLSAQEAFLRIGVTPEQLEWKKFHPSSPSVPNTVIPGLAEEKTEKLSLNEAIERAKKDISNATGIDSSAITISIKI</sequence>
<keyword evidence="1" id="KW-0456">Lyase</keyword>
<keyword evidence="1" id="KW-0614">Plasmid</keyword>
<accession>A0A7T3RHN5</accession>
<organism evidence="1">
    <name type="scientific">Escherichia coli</name>
    <dbReference type="NCBI Taxonomy" id="562"/>
    <lineage>
        <taxon>Bacteria</taxon>
        <taxon>Pseudomonadati</taxon>
        <taxon>Pseudomonadota</taxon>
        <taxon>Gammaproteobacteria</taxon>
        <taxon>Enterobacterales</taxon>
        <taxon>Enterobacteriaceae</taxon>
        <taxon>Escherichia</taxon>
    </lineage>
</organism>
<name>A0A7T3RHN5_ECOLX</name>
<reference evidence="1" key="1">
    <citation type="submission" date="2020-03" db="EMBL/GenBank/DDBJ databases">
        <title>Comparative analysis of multidrug resistant Escherichia coli ST216 isolates from silver gulls in Australia.</title>
        <authorList>
            <person name="Tarabai H."/>
            <person name="Wyrsch E.R."/>
            <person name="Bitar I."/>
            <person name="Djordjevic S.P."/>
            <person name="Dolejska M."/>
        </authorList>
    </citation>
    <scope>NUCLEOTIDE SEQUENCE</scope>
    <source>
        <strain evidence="1">CE1537</strain>
        <plasmid evidence="1">pCE1537-D</plasmid>
    </source>
</reference>
<dbReference type="RefSeq" id="WP_251287742.1">
    <property type="nucleotide sequence ID" value="NZ_MT162142.1"/>
</dbReference>
<geneLocation type="plasmid" evidence="1">
    <name>pCE1537-D</name>
</geneLocation>
<dbReference type="AlphaFoldDB" id="A0A7T3RHN5"/>
<dbReference type="EC" id="4.3.1.12" evidence="1"/>